<dbReference type="PANTHER" id="PTHR10173:SF52">
    <property type="entry name" value="METHIONINE-R-SULFOXIDE REDUCTASE B1"/>
    <property type="match status" value="1"/>
</dbReference>
<evidence type="ECO:0000313" key="9">
    <source>
        <dbReference type="Proteomes" id="UP000783287"/>
    </source>
</evidence>
<dbReference type="HAMAP" id="MF_01400">
    <property type="entry name" value="MsrB"/>
    <property type="match status" value="1"/>
</dbReference>
<evidence type="ECO:0000256" key="5">
    <source>
        <dbReference type="ARBA" id="ARBA00048488"/>
    </source>
</evidence>
<feature type="binding site" evidence="6">
    <location>
        <position position="100"/>
    </location>
    <ligand>
        <name>Zn(2+)</name>
        <dbReference type="ChEBI" id="CHEBI:29105"/>
    </ligand>
</feature>
<evidence type="ECO:0000256" key="6">
    <source>
        <dbReference type="HAMAP-Rule" id="MF_01400"/>
    </source>
</evidence>
<dbReference type="GO" id="GO:0008270">
    <property type="term" value="F:zinc ion binding"/>
    <property type="evidence" value="ECO:0007669"/>
    <property type="project" value="UniProtKB-UniRule"/>
</dbReference>
<feature type="binding site" evidence="6">
    <location>
        <position position="48"/>
    </location>
    <ligand>
        <name>Zn(2+)</name>
        <dbReference type="ChEBI" id="CHEBI:29105"/>
    </ligand>
</feature>
<dbReference type="InterPro" id="IPR011057">
    <property type="entry name" value="Mss4-like_sf"/>
</dbReference>
<dbReference type="GO" id="GO:0005737">
    <property type="term" value="C:cytoplasm"/>
    <property type="evidence" value="ECO:0007669"/>
    <property type="project" value="TreeGrafter"/>
</dbReference>
<dbReference type="InterPro" id="IPR028427">
    <property type="entry name" value="Met_Sox_Rdtase_MsrB"/>
</dbReference>
<dbReference type="Proteomes" id="UP000783287">
    <property type="component" value="Unassembled WGS sequence"/>
</dbReference>
<dbReference type="GO" id="GO:0033743">
    <property type="term" value="F:peptide-methionine (R)-S-oxide reductase activity"/>
    <property type="evidence" value="ECO:0007669"/>
    <property type="project" value="UniProtKB-UniRule"/>
</dbReference>
<dbReference type="PANTHER" id="PTHR10173">
    <property type="entry name" value="METHIONINE SULFOXIDE REDUCTASE"/>
    <property type="match status" value="1"/>
</dbReference>
<comment type="similarity">
    <text evidence="1 6">Belongs to the MsrB Met sulfoxide reductase family.</text>
</comment>
<dbReference type="EMBL" id="JAGQLK010000004">
    <property type="protein sequence ID" value="MCA9382786.1"/>
    <property type="molecule type" value="Genomic_DNA"/>
</dbReference>
<feature type="binding site" evidence="6">
    <location>
        <position position="97"/>
    </location>
    <ligand>
        <name>Zn(2+)</name>
        <dbReference type="ChEBI" id="CHEBI:29105"/>
    </ligand>
</feature>
<dbReference type="GO" id="GO:0030091">
    <property type="term" value="P:protein repair"/>
    <property type="evidence" value="ECO:0007669"/>
    <property type="project" value="InterPro"/>
</dbReference>
<dbReference type="Pfam" id="PF01641">
    <property type="entry name" value="SelR"/>
    <property type="match status" value="1"/>
</dbReference>
<feature type="binding site" evidence="6">
    <location>
        <position position="51"/>
    </location>
    <ligand>
        <name>Zn(2+)</name>
        <dbReference type="ChEBI" id="CHEBI:29105"/>
    </ligand>
</feature>
<accession>A0A955L4Z2</accession>
<gene>
    <name evidence="6 8" type="primary">msrB</name>
    <name evidence="8" type="ORF">KC909_00305</name>
</gene>
<evidence type="ECO:0000259" key="7">
    <source>
        <dbReference type="PROSITE" id="PS51790"/>
    </source>
</evidence>
<dbReference type="Gene3D" id="2.170.150.20">
    <property type="entry name" value="Peptide methionine sulfoxide reductase"/>
    <property type="match status" value="1"/>
</dbReference>
<evidence type="ECO:0000256" key="3">
    <source>
        <dbReference type="ARBA" id="ARBA00022833"/>
    </source>
</evidence>
<protein>
    <recommendedName>
        <fullName evidence="6">Peptide methionine sulfoxide reductase MsrB</fullName>
        <ecNumber evidence="6">1.8.4.12</ecNumber>
    </recommendedName>
    <alternativeName>
        <fullName evidence="6">Peptide-methionine (R)-S-oxide reductase</fullName>
    </alternativeName>
</protein>
<sequence>MSDMKDKPKEFWQDKLTPEQYHIAFEKGTEAPFSGEYYDNKETGMYHCVACGNELFSSDTKYESGSGWPSFYSAVDEGNIELEEDRSLGMVRTEVKCSNCGAHLGHLFDDGPEPTGKRYCINSLCLDFNKKEED</sequence>
<comment type="caution">
    <text evidence="8">The sequence shown here is derived from an EMBL/GenBank/DDBJ whole genome shotgun (WGS) entry which is preliminary data.</text>
</comment>
<dbReference type="NCBIfam" id="TIGR00357">
    <property type="entry name" value="peptide-methionine (R)-S-oxide reductase MsrB"/>
    <property type="match status" value="1"/>
</dbReference>
<organism evidence="8 9">
    <name type="scientific">Candidatus Dojkabacteria bacterium</name>
    <dbReference type="NCBI Taxonomy" id="2099670"/>
    <lineage>
        <taxon>Bacteria</taxon>
        <taxon>Candidatus Dojkabacteria</taxon>
    </lineage>
</organism>
<dbReference type="FunFam" id="2.170.150.20:FF:000001">
    <property type="entry name" value="Peptide methionine sulfoxide reductase MsrB"/>
    <property type="match status" value="1"/>
</dbReference>
<dbReference type="AlphaFoldDB" id="A0A955L4Z2"/>
<keyword evidence="4 6" id="KW-0560">Oxidoreductase</keyword>
<evidence type="ECO:0000313" key="8">
    <source>
        <dbReference type="EMBL" id="MCA9382786.1"/>
    </source>
</evidence>
<reference evidence="8" key="2">
    <citation type="journal article" date="2021" name="Microbiome">
        <title>Successional dynamics and alternative stable states in a saline activated sludge microbial community over 9 years.</title>
        <authorList>
            <person name="Wang Y."/>
            <person name="Ye J."/>
            <person name="Ju F."/>
            <person name="Liu L."/>
            <person name="Boyd J.A."/>
            <person name="Deng Y."/>
            <person name="Parks D.H."/>
            <person name="Jiang X."/>
            <person name="Yin X."/>
            <person name="Woodcroft B.J."/>
            <person name="Tyson G.W."/>
            <person name="Hugenholtz P."/>
            <person name="Polz M.F."/>
            <person name="Zhang T."/>
        </authorList>
    </citation>
    <scope>NUCLEOTIDE SEQUENCE</scope>
    <source>
        <strain evidence="8">HKST-UBA14</strain>
    </source>
</reference>
<feature type="active site" description="Nucleophile" evidence="6">
    <location>
        <position position="120"/>
    </location>
</feature>
<evidence type="ECO:0000256" key="2">
    <source>
        <dbReference type="ARBA" id="ARBA00022723"/>
    </source>
</evidence>
<feature type="domain" description="MsrB" evidence="7">
    <location>
        <begin position="9"/>
        <end position="131"/>
    </location>
</feature>
<proteinExistence type="inferred from homology"/>
<dbReference type="GO" id="GO:0006979">
    <property type="term" value="P:response to oxidative stress"/>
    <property type="evidence" value="ECO:0007669"/>
    <property type="project" value="InterPro"/>
</dbReference>
<evidence type="ECO:0000256" key="1">
    <source>
        <dbReference type="ARBA" id="ARBA00007174"/>
    </source>
</evidence>
<dbReference type="EC" id="1.8.4.12" evidence="6"/>
<dbReference type="SUPFAM" id="SSF51316">
    <property type="entry name" value="Mss4-like"/>
    <property type="match status" value="1"/>
</dbReference>
<evidence type="ECO:0000256" key="4">
    <source>
        <dbReference type="ARBA" id="ARBA00023002"/>
    </source>
</evidence>
<name>A0A955L4Z2_9BACT</name>
<comment type="catalytic activity">
    <reaction evidence="5 6">
        <text>L-methionyl-[protein] + [thioredoxin]-disulfide + H2O = L-methionyl-(R)-S-oxide-[protein] + [thioredoxin]-dithiol</text>
        <dbReference type="Rhea" id="RHEA:24164"/>
        <dbReference type="Rhea" id="RHEA-COMP:10698"/>
        <dbReference type="Rhea" id="RHEA-COMP:10700"/>
        <dbReference type="Rhea" id="RHEA-COMP:12313"/>
        <dbReference type="Rhea" id="RHEA-COMP:12314"/>
        <dbReference type="ChEBI" id="CHEBI:15377"/>
        <dbReference type="ChEBI" id="CHEBI:16044"/>
        <dbReference type="ChEBI" id="CHEBI:29950"/>
        <dbReference type="ChEBI" id="CHEBI:45764"/>
        <dbReference type="ChEBI" id="CHEBI:50058"/>
        <dbReference type="EC" id="1.8.4.12"/>
    </reaction>
</comment>
<keyword evidence="2 6" id="KW-0479">Metal-binding</keyword>
<keyword evidence="3 6" id="KW-0862">Zinc</keyword>
<comment type="cofactor">
    <cofactor evidence="6">
        <name>Zn(2+)</name>
        <dbReference type="ChEBI" id="CHEBI:29105"/>
    </cofactor>
    <text evidence="6">Binds 1 zinc ion per subunit. The zinc ion is important for the structural integrity of the protein.</text>
</comment>
<dbReference type="PROSITE" id="PS51790">
    <property type="entry name" value="MSRB"/>
    <property type="match status" value="1"/>
</dbReference>
<reference evidence="8" key="1">
    <citation type="submission" date="2020-04" db="EMBL/GenBank/DDBJ databases">
        <authorList>
            <person name="Zhang T."/>
        </authorList>
    </citation>
    <scope>NUCLEOTIDE SEQUENCE</scope>
    <source>
        <strain evidence="8">HKST-UBA14</strain>
    </source>
</reference>
<dbReference type="InterPro" id="IPR002579">
    <property type="entry name" value="Met_Sox_Rdtase_MsrB_dom"/>
</dbReference>